<organism evidence="2 3">
    <name type="scientific">Hydnum rufescens UP504</name>
    <dbReference type="NCBI Taxonomy" id="1448309"/>
    <lineage>
        <taxon>Eukaryota</taxon>
        <taxon>Fungi</taxon>
        <taxon>Dikarya</taxon>
        <taxon>Basidiomycota</taxon>
        <taxon>Agaricomycotina</taxon>
        <taxon>Agaricomycetes</taxon>
        <taxon>Cantharellales</taxon>
        <taxon>Hydnaceae</taxon>
        <taxon>Hydnum</taxon>
    </lineage>
</organism>
<reference evidence="2" key="1">
    <citation type="journal article" date="2020" name="Nat. Commun.">
        <title>Large-scale genome sequencing of mycorrhizal fungi provides insights into the early evolution of symbiotic traits.</title>
        <authorList>
            <person name="Miyauchi S."/>
            <person name="Kiss E."/>
            <person name="Kuo A."/>
            <person name="Drula E."/>
            <person name="Kohler A."/>
            <person name="Sanchez-Garcia M."/>
            <person name="Morin E."/>
            <person name="Andreopoulos B."/>
            <person name="Barry K.W."/>
            <person name="Bonito G."/>
            <person name="Buee M."/>
            <person name="Carver A."/>
            <person name="Chen C."/>
            <person name="Cichocki N."/>
            <person name="Clum A."/>
            <person name="Culley D."/>
            <person name="Crous P.W."/>
            <person name="Fauchery L."/>
            <person name="Girlanda M."/>
            <person name="Hayes R.D."/>
            <person name="Keri Z."/>
            <person name="LaButti K."/>
            <person name="Lipzen A."/>
            <person name="Lombard V."/>
            <person name="Magnuson J."/>
            <person name="Maillard F."/>
            <person name="Murat C."/>
            <person name="Nolan M."/>
            <person name="Ohm R.A."/>
            <person name="Pangilinan J."/>
            <person name="Pereira M.F."/>
            <person name="Perotto S."/>
            <person name="Peter M."/>
            <person name="Pfister S."/>
            <person name="Riley R."/>
            <person name="Sitrit Y."/>
            <person name="Stielow J.B."/>
            <person name="Szollosi G."/>
            <person name="Zifcakova L."/>
            <person name="Stursova M."/>
            <person name="Spatafora J.W."/>
            <person name="Tedersoo L."/>
            <person name="Vaario L.M."/>
            <person name="Yamada A."/>
            <person name="Yan M."/>
            <person name="Wang P."/>
            <person name="Xu J."/>
            <person name="Bruns T."/>
            <person name="Baldrian P."/>
            <person name="Vilgalys R."/>
            <person name="Dunand C."/>
            <person name="Henrissat B."/>
            <person name="Grigoriev I.V."/>
            <person name="Hibbett D."/>
            <person name="Nagy L.G."/>
            <person name="Martin F.M."/>
        </authorList>
    </citation>
    <scope>NUCLEOTIDE SEQUENCE</scope>
    <source>
        <strain evidence="2">UP504</strain>
    </source>
</reference>
<evidence type="ECO:0000313" key="3">
    <source>
        <dbReference type="Proteomes" id="UP000886523"/>
    </source>
</evidence>
<comment type="caution">
    <text evidence="2">The sequence shown here is derived from an EMBL/GenBank/DDBJ whole genome shotgun (WGS) entry which is preliminary data.</text>
</comment>
<dbReference type="EMBL" id="MU129016">
    <property type="protein sequence ID" value="KAF9510426.1"/>
    <property type="molecule type" value="Genomic_DNA"/>
</dbReference>
<keyword evidence="3" id="KW-1185">Reference proteome</keyword>
<name>A0A9P6DPU8_9AGAM</name>
<dbReference type="AlphaFoldDB" id="A0A9P6DPU8"/>
<feature type="region of interest" description="Disordered" evidence="1">
    <location>
        <begin position="1"/>
        <end position="150"/>
    </location>
</feature>
<sequence length="186" mass="20053">MDKPGSTNPHQKSKRPKRSVSPASDQSPPPPVLPPSANTTRPNKNAPPPLIRADDPVDIDPALRAEHPEESETTPRPGSAPVPPRDRHARRLVFDRGRKSLQSVPLWHRAQDPGTTQRSTPLNPPEICEPSRSTVDNQPPLQASSTDSATVSQIASISLQETPAIVPVPISVTVEDDSLSDYDSGD</sequence>
<dbReference type="Proteomes" id="UP000886523">
    <property type="component" value="Unassembled WGS sequence"/>
</dbReference>
<gene>
    <name evidence="2" type="ORF">BS47DRAFT_1487452</name>
</gene>
<feature type="compositionally biased region" description="Basic and acidic residues" evidence="1">
    <location>
        <begin position="61"/>
        <end position="70"/>
    </location>
</feature>
<proteinExistence type="predicted"/>
<protein>
    <submittedName>
        <fullName evidence="2">Uncharacterized protein</fullName>
    </submittedName>
</protein>
<accession>A0A9P6DPU8</accession>
<feature type="compositionally biased region" description="Polar residues" evidence="1">
    <location>
        <begin position="1"/>
        <end position="10"/>
    </location>
</feature>
<evidence type="ECO:0000256" key="1">
    <source>
        <dbReference type="SAM" id="MobiDB-lite"/>
    </source>
</evidence>
<feature type="compositionally biased region" description="Polar residues" evidence="1">
    <location>
        <begin position="131"/>
        <end position="150"/>
    </location>
</feature>
<evidence type="ECO:0000313" key="2">
    <source>
        <dbReference type="EMBL" id="KAF9510426.1"/>
    </source>
</evidence>